<protein>
    <submittedName>
        <fullName evidence="2">Uncharacterized protein</fullName>
    </submittedName>
</protein>
<evidence type="ECO:0000256" key="1">
    <source>
        <dbReference type="SAM" id="Phobius"/>
    </source>
</evidence>
<dbReference type="AlphaFoldDB" id="A0A6J5Y4J9"/>
<keyword evidence="1" id="KW-0812">Transmembrane</keyword>
<gene>
    <name evidence="2" type="ORF">ORAREDHAP_LOCUS50220</name>
</gene>
<organism evidence="2 3">
    <name type="scientific">Prunus armeniaca</name>
    <name type="common">Apricot</name>
    <name type="synonym">Armeniaca vulgaris</name>
    <dbReference type="NCBI Taxonomy" id="36596"/>
    <lineage>
        <taxon>Eukaryota</taxon>
        <taxon>Viridiplantae</taxon>
        <taxon>Streptophyta</taxon>
        <taxon>Embryophyta</taxon>
        <taxon>Tracheophyta</taxon>
        <taxon>Spermatophyta</taxon>
        <taxon>Magnoliopsida</taxon>
        <taxon>eudicotyledons</taxon>
        <taxon>Gunneridae</taxon>
        <taxon>Pentapetalae</taxon>
        <taxon>rosids</taxon>
        <taxon>fabids</taxon>
        <taxon>Rosales</taxon>
        <taxon>Rosaceae</taxon>
        <taxon>Amygdaloideae</taxon>
        <taxon>Amygdaleae</taxon>
        <taxon>Prunus</taxon>
    </lineage>
</organism>
<dbReference type="EMBL" id="CAEKKB010000008">
    <property type="protein sequence ID" value="CAB4321110.1"/>
    <property type="molecule type" value="Genomic_DNA"/>
</dbReference>
<accession>A0A6J5Y4J9</accession>
<evidence type="ECO:0000313" key="3">
    <source>
        <dbReference type="Proteomes" id="UP000507245"/>
    </source>
</evidence>
<keyword evidence="1" id="KW-1133">Transmembrane helix</keyword>
<proteinExistence type="predicted"/>
<reference evidence="3" key="1">
    <citation type="journal article" date="2020" name="Genome Biol.">
        <title>Gamete binning: chromosome-level and haplotype-resolved genome assembly enabled by high-throughput single-cell sequencing of gamete genomes.</title>
        <authorList>
            <person name="Campoy J.A."/>
            <person name="Sun H."/>
            <person name="Goel M."/>
            <person name="Jiao W.-B."/>
            <person name="Folz-Donahue K."/>
            <person name="Wang N."/>
            <person name="Rubio M."/>
            <person name="Liu C."/>
            <person name="Kukat C."/>
            <person name="Ruiz D."/>
            <person name="Huettel B."/>
            <person name="Schneeberger K."/>
        </authorList>
    </citation>
    <scope>NUCLEOTIDE SEQUENCE [LARGE SCALE GENOMIC DNA]</scope>
    <source>
        <strain evidence="3">cv. Rojo Pasion</strain>
    </source>
</reference>
<dbReference type="Proteomes" id="UP000507245">
    <property type="component" value="Unassembled WGS sequence"/>
</dbReference>
<feature type="transmembrane region" description="Helical" evidence="1">
    <location>
        <begin position="40"/>
        <end position="62"/>
    </location>
</feature>
<sequence length="71" mass="7743">MKLHSSDDDVVDGVVCILKAVIFKPNSSGSSLTDTKEVDAMLPLLIHLLVCLIFKGQTFPVITPRYCKPLA</sequence>
<keyword evidence="3" id="KW-1185">Reference proteome</keyword>
<keyword evidence="1" id="KW-0472">Membrane</keyword>
<name>A0A6J5Y4J9_PRUAR</name>
<evidence type="ECO:0000313" key="2">
    <source>
        <dbReference type="EMBL" id="CAB4321110.1"/>
    </source>
</evidence>